<feature type="region of interest" description="Disordered" evidence="1">
    <location>
        <begin position="1"/>
        <end position="20"/>
    </location>
</feature>
<dbReference type="RefSeq" id="WP_059148155.1">
    <property type="nucleotide sequence ID" value="NZ_LLZJ01000401.1"/>
</dbReference>
<dbReference type="Proteomes" id="UP000053413">
    <property type="component" value="Unassembled WGS sequence"/>
</dbReference>
<comment type="caution">
    <text evidence="2">The sequence shown here is derived from an EMBL/GenBank/DDBJ whole genome shotgun (WGS) entry which is preliminary data.</text>
</comment>
<organism evidence="2 3">
    <name type="scientific">Streptomyces violaceusniger</name>
    <dbReference type="NCBI Taxonomy" id="68280"/>
    <lineage>
        <taxon>Bacteria</taxon>
        <taxon>Bacillati</taxon>
        <taxon>Actinomycetota</taxon>
        <taxon>Actinomycetes</taxon>
        <taxon>Kitasatosporales</taxon>
        <taxon>Streptomycetaceae</taxon>
        <taxon>Streptomyces</taxon>
        <taxon>Streptomyces violaceusniger group</taxon>
    </lineage>
</organism>
<accession>A0A0X3VLV6</accession>
<dbReference type="OrthoDB" id="3214245at2"/>
<dbReference type="AlphaFoldDB" id="A0A0X3VLV6"/>
<protein>
    <submittedName>
        <fullName evidence="2">Uncharacterized protein</fullName>
    </submittedName>
</protein>
<reference evidence="3" key="1">
    <citation type="submission" date="2015-10" db="EMBL/GenBank/DDBJ databases">
        <authorList>
            <person name="Ju K.-S."/>
            <person name="Doroghazi J.R."/>
            <person name="Metcalf W.W."/>
        </authorList>
    </citation>
    <scope>NUCLEOTIDE SEQUENCE [LARGE SCALE GENOMIC DNA]</scope>
    <source>
        <strain evidence="3">NRRL F-8817</strain>
    </source>
</reference>
<evidence type="ECO:0000256" key="1">
    <source>
        <dbReference type="SAM" id="MobiDB-lite"/>
    </source>
</evidence>
<dbReference type="GeneID" id="97430115"/>
<gene>
    <name evidence="2" type="ORF">ADL28_36890</name>
</gene>
<evidence type="ECO:0000313" key="3">
    <source>
        <dbReference type="Proteomes" id="UP000053413"/>
    </source>
</evidence>
<sequence length="87" mass="9335">MTLRFVGMDPNTGGEGSPTVWVEEGSADLILQGEEAEALLKELIGSTQWVPGHATGIPAHERVIRIPARMVPILREACDAAEGNDVR</sequence>
<dbReference type="EMBL" id="LLZJ01000401">
    <property type="protein sequence ID" value="KUL45600.1"/>
    <property type="molecule type" value="Genomic_DNA"/>
</dbReference>
<name>A0A0X3VLV6_STRVO</name>
<evidence type="ECO:0000313" key="2">
    <source>
        <dbReference type="EMBL" id="KUL45600.1"/>
    </source>
</evidence>
<proteinExistence type="predicted"/>